<dbReference type="Gene3D" id="1.10.10.10">
    <property type="entry name" value="Winged helix-like DNA-binding domain superfamily/Winged helix DNA-binding domain"/>
    <property type="match status" value="1"/>
</dbReference>
<protein>
    <submittedName>
        <fullName evidence="1">Sigma-70 family RNA polymerase sigma factor</fullName>
    </submittedName>
</protein>
<accession>A0ABS7QI64</accession>
<reference evidence="1 2" key="1">
    <citation type="submission" date="2021-08" db="EMBL/GenBank/DDBJ databases">
        <title>WGS of actinomycetes from Thailand.</title>
        <authorList>
            <person name="Thawai C."/>
        </authorList>
    </citation>
    <scope>NUCLEOTIDE SEQUENCE [LARGE SCALE GENOMIC DNA]</scope>
    <source>
        <strain evidence="1 2">PLK6-54</strain>
    </source>
</reference>
<dbReference type="Proteomes" id="UP000778578">
    <property type="component" value="Unassembled WGS sequence"/>
</dbReference>
<dbReference type="InterPro" id="IPR036388">
    <property type="entry name" value="WH-like_DNA-bd_sf"/>
</dbReference>
<gene>
    <name evidence="1" type="ORF">K7862_35245</name>
</gene>
<dbReference type="EMBL" id="JAINZZ010000090">
    <property type="protein sequence ID" value="MBY8882853.1"/>
    <property type="molecule type" value="Genomic_DNA"/>
</dbReference>
<dbReference type="RefSeq" id="WP_222969503.1">
    <property type="nucleotide sequence ID" value="NZ_JAINZZ010000090.1"/>
</dbReference>
<evidence type="ECO:0000313" key="1">
    <source>
        <dbReference type="EMBL" id="MBY8882853.1"/>
    </source>
</evidence>
<evidence type="ECO:0000313" key="2">
    <source>
        <dbReference type="Proteomes" id="UP000778578"/>
    </source>
</evidence>
<organism evidence="1 2">
    <name type="scientific">Actinacidiphila acidipaludis</name>
    <dbReference type="NCBI Taxonomy" id="2873382"/>
    <lineage>
        <taxon>Bacteria</taxon>
        <taxon>Bacillati</taxon>
        <taxon>Actinomycetota</taxon>
        <taxon>Actinomycetes</taxon>
        <taxon>Kitasatosporales</taxon>
        <taxon>Streptomycetaceae</taxon>
        <taxon>Actinacidiphila</taxon>
    </lineage>
</organism>
<name>A0ABS7QI64_9ACTN</name>
<dbReference type="SUPFAM" id="SSF88659">
    <property type="entry name" value="Sigma3 and sigma4 domains of RNA polymerase sigma factors"/>
    <property type="match status" value="1"/>
</dbReference>
<keyword evidence="2" id="KW-1185">Reference proteome</keyword>
<comment type="caution">
    <text evidence="1">The sequence shown here is derived from an EMBL/GenBank/DDBJ whole genome shotgun (WGS) entry which is preliminary data.</text>
</comment>
<proteinExistence type="predicted"/>
<sequence>MHLRTDHPHDERGSYARLRPLLAAEAAAAAAELPGRVEAADLEQAVWLRLLERPAPPVEPGGWIRRAVRAEARAAAGTTRHQHPYADFGLDDAGGPAARGARGVEDLVIAADQRRRVRAAVRRLPGRCPEVVTALMSRSDPTYREISRELGISQGSLGPLRSRCLGCLRTILDSRVGSPSGRGNAR</sequence>
<dbReference type="InterPro" id="IPR013324">
    <property type="entry name" value="RNA_pol_sigma_r3/r4-like"/>
</dbReference>